<evidence type="ECO:0000256" key="1">
    <source>
        <dbReference type="SAM" id="MobiDB-lite"/>
    </source>
</evidence>
<gene>
    <name evidence="2" type="ORF">CEXT_49791</name>
</gene>
<dbReference type="Proteomes" id="UP001054945">
    <property type="component" value="Unassembled WGS sequence"/>
</dbReference>
<evidence type="ECO:0000313" key="3">
    <source>
        <dbReference type="Proteomes" id="UP001054945"/>
    </source>
</evidence>
<evidence type="ECO:0000313" key="2">
    <source>
        <dbReference type="EMBL" id="GIX82336.1"/>
    </source>
</evidence>
<comment type="caution">
    <text evidence="2">The sequence shown here is derived from an EMBL/GenBank/DDBJ whole genome shotgun (WGS) entry which is preliminary data.</text>
</comment>
<keyword evidence="3" id="KW-1185">Reference proteome</keyword>
<name>A0AAV4NCG8_CAEEX</name>
<feature type="compositionally biased region" description="Low complexity" evidence="1">
    <location>
        <begin position="28"/>
        <end position="38"/>
    </location>
</feature>
<dbReference type="EMBL" id="BPLR01003227">
    <property type="protein sequence ID" value="GIX82336.1"/>
    <property type="molecule type" value="Genomic_DNA"/>
</dbReference>
<feature type="region of interest" description="Disordered" evidence="1">
    <location>
        <begin position="1"/>
        <end position="44"/>
    </location>
</feature>
<accession>A0AAV4NCG8</accession>
<organism evidence="2 3">
    <name type="scientific">Caerostris extrusa</name>
    <name type="common">Bark spider</name>
    <name type="synonym">Caerostris bankana</name>
    <dbReference type="NCBI Taxonomy" id="172846"/>
    <lineage>
        <taxon>Eukaryota</taxon>
        <taxon>Metazoa</taxon>
        <taxon>Ecdysozoa</taxon>
        <taxon>Arthropoda</taxon>
        <taxon>Chelicerata</taxon>
        <taxon>Arachnida</taxon>
        <taxon>Araneae</taxon>
        <taxon>Araneomorphae</taxon>
        <taxon>Entelegynae</taxon>
        <taxon>Araneoidea</taxon>
        <taxon>Araneidae</taxon>
        <taxon>Caerostris</taxon>
    </lineage>
</organism>
<sequence>MEGKCRRISTGGNGISTSPPDGQMTEGPVKASPPSSKSPGKRDQLSTSLFTLDEHVVRGVCHGWGCHRYYLGEGTISAFYSTKSEHLQYWNSIIRILSTNCVTVCLLAALEVEKKSVQTSRASSETHSKADVYQITTAFCAELNKSAIQQQQKGNYEL</sequence>
<proteinExistence type="predicted"/>
<protein>
    <submittedName>
        <fullName evidence="2">Uncharacterized protein</fullName>
    </submittedName>
</protein>
<dbReference type="AlphaFoldDB" id="A0AAV4NCG8"/>
<reference evidence="2 3" key="1">
    <citation type="submission" date="2021-06" db="EMBL/GenBank/DDBJ databases">
        <title>Caerostris extrusa draft genome.</title>
        <authorList>
            <person name="Kono N."/>
            <person name="Arakawa K."/>
        </authorList>
    </citation>
    <scope>NUCLEOTIDE SEQUENCE [LARGE SCALE GENOMIC DNA]</scope>
</reference>